<dbReference type="EMBL" id="JBGFFX010000006">
    <property type="protein sequence ID" value="MEY8771195.1"/>
    <property type="molecule type" value="Genomic_DNA"/>
</dbReference>
<gene>
    <name evidence="2" type="ORF">AB6T85_12285</name>
</gene>
<reference evidence="2 3" key="1">
    <citation type="submission" date="2024-07" db="EMBL/GenBank/DDBJ databases">
        <authorList>
            <person name="Hebao G."/>
        </authorList>
    </citation>
    <scope>NUCLEOTIDE SEQUENCE [LARGE SCALE GENOMIC DNA]</scope>
    <source>
        <strain evidence="2 3">ACCC 02193</strain>
    </source>
</reference>
<evidence type="ECO:0000313" key="2">
    <source>
        <dbReference type="EMBL" id="MEY8771195.1"/>
    </source>
</evidence>
<keyword evidence="3" id="KW-1185">Reference proteome</keyword>
<protein>
    <recommendedName>
        <fullName evidence="4">Conjugal transfer protein TraD</fullName>
    </recommendedName>
</protein>
<name>A0ABV4E8F8_9GAMM</name>
<evidence type="ECO:0008006" key="4">
    <source>
        <dbReference type="Google" id="ProtNLM"/>
    </source>
</evidence>
<sequence length="43" mass="4764">MKDDIFEFDIDAELEQAEANAEKKASEVPTDLSDEADCEGCKI</sequence>
<accession>A0ABV4E8F8</accession>
<proteinExistence type="predicted"/>
<dbReference type="Proteomes" id="UP001565243">
    <property type="component" value="Unassembled WGS sequence"/>
</dbReference>
<dbReference type="RefSeq" id="WP_255416512.1">
    <property type="nucleotide sequence ID" value="NZ_JBGFFX010000006.1"/>
</dbReference>
<feature type="compositionally biased region" description="Acidic residues" evidence="1">
    <location>
        <begin position="32"/>
        <end position="43"/>
    </location>
</feature>
<evidence type="ECO:0000256" key="1">
    <source>
        <dbReference type="SAM" id="MobiDB-lite"/>
    </source>
</evidence>
<organism evidence="2 3">
    <name type="scientific">Erwinia aeris</name>
    <dbReference type="NCBI Taxonomy" id="3239803"/>
    <lineage>
        <taxon>Bacteria</taxon>
        <taxon>Pseudomonadati</taxon>
        <taxon>Pseudomonadota</taxon>
        <taxon>Gammaproteobacteria</taxon>
        <taxon>Enterobacterales</taxon>
        <taxon>Erwiniaceae</taxon>
        <taxon>Erwinia</taxon>
    </lineage>
</organism>
<feature type="region of interest" description="Disordered" evidence="1">
    <location>
        <begin position="18"/>
        <end position="43"/>
    </location>
</feature>
<evidence type="ECO:0000313" key="3">
    <source>
        <dbReference type="Proteomes" id="UP001565243"/>
    </source>
</evidence>
<comment type="caution">
    <text evidence="2">The sequence shown here is derived from an EMBL/GenBank/DDBJ whole genome shotgun (WGS) entry which is preliminary data.</text>
</comment>